<dbReference type="EMBL" id="MUAJ01000057">
    <property type="protein sequence ID" value="OOR09161.1"/>
    <property type="molecule type" value="Genomic_DNA"/>
</dbReference>
<dbReference type="RefSeq" id="WP_073526225.1">
    <property type="nucleotide sequence ID" value="NZ_JAEHBD010000038.1"/>
</dbReference>
<proteinExistence type="predicted"/>
<evidence type="ECO:0000313" key="2">
    <source>
        <dbReference type="Proteomes" id="UP000190906"/>
    </source>
</evidence>
<evidence type="ECO:0000313" key="1">
    <source>
        <dbReference type="EMBL" id="OOR09161.1"/>
    </source>
</evidence>
<dbReference type="Proteomes" id="UP000190906">
    <property type="component" value="Unassembled WGS sequence"/>
</dbReference>
<protein>
    <submittedName>
        <fullName evidence="1">Uncharacterized protein</fullName>
    </submittedName>
</protein>
<dbReference type="AlphaFoldDB" id="A0A1Q4KMR1"/>
<comment type="caution">
    <text evidence="1">The sequence shown here is derived from an EMBL/GenBank/DDBJ whole genome shotgun (WGS) entry which is preliminary data.</text>
</comment>
<sequence>MLDKIKDIKLALKNKSYLSALALSLTLPDICGEIEYPDFKYDNGKRNIGKQYATWFDDWVNHYYADDTGWIEDDAKAKNPLFTGKMCYSLRCSFLHAGNADIKNWGVEEDDNYRYAYEFRLAVSGADSRGVHWFNQADNNSKILKTNTVTVNIDKLCEYICLSAEKYYQKKDSNLFKDHNIKLIDYNKGFLQ</sequence>
<accession>A0A1Q4KMR1</accession>
<organism evidence="1 2">
    <name type="scientific">Bacillus cereus</name>
    <dbReference type="NCBI Taxonomy" id="1396"/>
    <lineage>
        <taxon>Bacteria</taxon>
        <taxon>Bacillati</taxon>
        <taxon>Bacillota</taxon>
        <taxon>Bacilli</taxon>
        <taxon>Bacillales</taxon>
        <taxon>Bacillaceae</taxon>
        <taxon>Bacillus</taxon>
        <taxon>Bacillus cereus group</taxon>
    </lineage>
</organism>
<reference evidence="1 2" key="1">
    <citation type="submission" date="2017-01" db="EMBL/GenBank/DDBJ databases">
        <title>Bacillus cereus isolates.</title>
        <authorList>
            <person name="Beno S.M."/>
        </authorList>
    </citation>
    <scope>NUCLEOTIDE SEQUENCE [LARGE SCALE GENOMIC DNA]</scope>
    <source>
        <strain evidence="1 2">FSL H8-0485</strain>
    </source>
</reference>
<gene>
    <name evidence="1" type="ORF">BW897_29245</name>
</gene>
<name>A0A1Q4KMR1_BACCE</name>